<accession>A0A1X9N816</accession>
<evidence type="ECO:0000313" key="2">
    <source>
        <dbReference type="Proteomes" id="UP000193450"/>
    </source>
</evidence>
<sequence>MQHTENQYFDEAAIRVLYERAESLEKGILNEKLALNATIYPHWIKGDNAFWYVRKTAAGTM</sequence>
<proteinExistence type="predicted"/>
<dbReference type="RefSeq" id="WP_085757946.1">
    <property type="nucleotide sequence ID" value="NZ_CP019343.1"/>
</dbReference>
<gene>
    <name evidence="1" type="ORF">BST96_06685</name>
</gene>
<dbReference type="KEGG" id="osg:BST96_06685"/>
<name>A0A1X9N816_9GAMM</name>
<dbReference type="EMBL" id="CP019343">
    <property type="protein sequence ID" value="ARN73826.1"/>
    <property type="molecule type" value="Genomic_DNA"/>
</dbReference>
<organism evidence="1 2">
    <name type="scientific">Oceanicoccus sagamiensis</name>
    <dbReference type="NCBI Taxonomy" id="716816"/>
    <lineage>
        <taxon>Bacteria</taxon>
        <taxon>Pseudomonadati</taxon>
        <taxon>Pseudomonadota</taxon>
        <taxon>Gammaproteobacteria</taxon>
        <taxon>Cellvibrionales</taxon>
        <taxon>Spongiibacteraceae</taxon>
        <taxon>Oceanicoccus</taxon>
    </lineage>
</organism>
<reference evidence="1 2" key="1">
    <citation type="submission" date="2016-11" db="EMBL/GenBank/DDBJ databases">
        <title>Trade-off between light-utilization and light-protection in marine flavobacteria.</title>
        <authorList>
            <person name="Kumagai Y."/>
        </authorList>
    </citation>
    <scope>NUCLEOTIDE SEQUENCE [LARGE SCALE GENOMIC DNA]</scope>
    <source>
        <strain evidence="1 2">NBRC 107125</strain>
    </source>
</reference>
<keyword evidence="2" id="KW-1185">Reference proteome</keyword>
<dbReference type="Proteomes" id="UP000193450">
    <property type="component" value="Chromosome"/>
</dbReference>
<evidence type="ECO:0000313" key="1">
    <source>
        <dbReference type="EMBL" id="ARN73826.1"/>
    </source>
</evidence>
<dbReference type="AlphaFoldDB" id="A0A1X9N816"/>
<protein>
    <submittedName>
        <fullName evidence="1">Uncharacterized protein</fullName>
    </submittedName>
</protein>